<accession>A0A392UC88</accession>
<keyword evidence="2" id="KW-1185">Reference proteome</keyword>
<comment type="caution">
    <text evidence="1">The sequence shown here is derived from an EMBL/GenBank/DDBJ whole genome shotgun (WGS) entry which is preliminary data.</text>
</comment>
<reference evidence="1 2" key="1">
    <citation type="journal article" date="2018" name="Front. Plant Sci.">
        <title>Red Clover (Trifolium pratense) and Zigzag Clover (T. medium) - A Picture of Genomic Similarities and Differences.</title>
        <authorList>
            <person name="Dluhosova J."/>
            <person name="Istvanek J."/>
            <person name="Nedelnik J."/>
            <person name="Repkova J."/>
        </authorList>
    </citation>
    <scope>NUCLEOTIDE SEQUENCE [LARGE SCALE GENOMIC DNA]</scope>
    <source>
        <strain evidence="2">cv. 10/8</strain>
        <tissue evidence="1">Leaf</tissue>
    </source>
</reference>
<dbReference type="AlphaFoldDB" id="A0A392UC88"/>
<proteinExistence type="predicted"/>
<evidence type="ECO:0000313" key="1">
    <source>
        <dbReference type="EMBL" id="MCI71149.1"/>
    </source>
</evidence>
<name>A0A392UC88_9FABA</name>
<dbReference type="Proteomes" id="UP000265520">
    <property type="component" value="Unassembled WGS sequence"/>
</dbReference>
<sequence length="16" mass="1698">MGIGEQDKGFISGIVF</sequence>
<organism evidence="1 2">
    <name type="scientific">Trifolium medium</name>
    <dbReference type="NCBI Taxonomy" id="97028"/>
    <lineage>
        <taxon>Eukaryota</taxon>
        <taxon>Viridiplantae</taxon>
        <taxon>Streptophyta</taxon>
        <taxon>Embryophyta</taxon>
        <taxon>Tracheophyta</taxon>
        <taxon>Spermatophyta</taxon>
        <taxon>Magnoliopsida</taxon>
        <taxon>eudicotyledons</taxon>
        <taxon>Gunneridae</taxon>
        <taxon>Pentapetalae</taxon>
        <taxon>rosids</taxon>
        <taxon>fabids</taxon>
        <taxon>Fabales</taxon>
        <taxon>Fabaceae</taxon>
        <taxon>Papilionoideae</taxon>
        <taxon>50 kb inversion clade</taxon>
        <taxon>NPAAA clade</taxon>
        <taxon>Hologalegina</taxon>
        <taxon>IRL clade</taxon>
        <taxon>Trifolieae</taxon>
        <taxon>Trifolium</taxon>
    </lineage>
</organism>
<protein>
    <submittedName>
        <fullName evidence="1">Uncharacterized protein</fullName>
    </submittedName>
</protein>
<evidence type="ECO:0000313" key="2">
    <source>
        <dbReference type="Proteomes" id="UP000265520"/>
    </source>
</evidence>
<dbReference type="EMBL" id="LXQA010790532">
    <property type="protein sequence ID" value="MCI71149.1"/>
    <property type="molecule type" value="Genomic_DNA"/>
</dbReference>
<feature type="non-terminal residue" evidence="1">
    <location>
        <position position="16"/>
    </location>
</feature>